<keyword evidence="4" id="KW-1185">Reference proteome</keyword>
<dbReference type="PANTHER" id="PTHR21363">
    <property type="entry name" value="PREPHENATE DEHYDROGENASE"/>
    <property type="match status" value="1"/>
</dbReference>
<dbReference type="SUPFAM" id="SSF51735">
    <property type="entry name" value="NAD(P)-binding Rossmann-fold domains"/>
    <property type="match status" value="1"/>
</dbReference>
<dbReference type="Gene3D" id="3.40.50.720">
    <property type="entry name" value="NAD(P)-binding Rossmann-like Domain"/>
    <property type="match status" value="1"/>
</dbReference>
<accession>A0AA86M870</accession>
<feature type="domain" description="Prephenate/arogenate dehydrogenase" evidence="2">
    <location>
        <begin position="8"/>
        <end position="295"/>
    </location>
</feature>
<proteinExistence type="predicted"/>
<name>A0AA86M870_9BURK</name>
<dbReference type="GO" id="GO:0008977">
    <property type="term" value="F:prephenate dehydrogenase (NAD+) activity"/>
    <property type="evidence" value="ECO:0007669"/>
    <property type="project" value="InterPro"/>
</dbReference>
<dbReference type="InterPro" id="IPR050812">
    <property type="entry name" value="Preph/Arog_dehydrog"/>
</dbReference>
<evidence type="ECO:0000313" key="3">
    <source>
        <dbReference type="EMBL" id="BET25334.1"/>
    </source>
</evidence>
<dbReference type="InterPro" id="IPR003099">
    <property type="entry name" value="Prephen_DH"/>
</dbReference>
<evidence type="ECO:0000313" key="4">
    <source>
        <dbReference type="Proteomes" id="UP001329151"/>
    </source>
</evidence>
<dbReference type="KEGG" id="lto:RGQ30_08350"/>
<dbReference type="SUPFAM" id="SSF48179">
    <property type="entry name" value="6-phosphogluconate dehydrogenase C-terminal domain-like"/>
    <property type="match status" value="1"/>
</dbReference>
<dbReference type="Pfam" id="PF20463">
    <property type="entry name" value="PDH_C"/>
    <property type="match status" value="1"/>
</dbReference>
<dbReference type="Proteomes" id="UP001329151">
    <property type="component" value="Chromosome"/>
</dbReference>
<evidence type="ECO:0000259" key="2">
    <source>
        <dbReference type="PROSITE" id="PS51176"/>
    </source>
</evidence>
<dbReference type="EMBL" id="AP028947">
    <property type="protein sequence ID" value="BET25334.1"/>
    <property type="molecule type" value="Genomic_DNA"/>
</dbReference>
<dbReference type="InterPro" id="IPR046826">
    <property type="entry name" value="PDH_N"/>
</dbReference>
<keyword evidence="1" id="KW-0560">Oxidoreductase</keyword>
<dbReference type="FunFam" id="3.40.50.720:FF:000208">
    <property type="entry name" value="Prephenate dehydrogenase"/>
    <property type="match status" value="1"/>
</dbReference>
<dbReference type="Pfam" id="PF02153">
    <property type="entry name" value="PDH_N"/>
    <property type="match status" value="1"/>
</dbReference>
<protein>
    <recommendedName>
        <fullName evidence="2">Prephenate/arogenate dehydrogenase domain-containing protein</fullName>
    </recommendedName>
</protein>
<dbReference type="InterPro" id="IPR036291">
    <property type="entry name" value="NAD(P)-bd_dom_sf"/>
</dbReference>
<dbReference type="PROSITE" id="PS51176">
    <property type="entry name" value="PDH_ADH"/>
    <property type="match status" value="1"/>
</dbReference>
<dbReference type="AlphaFoldDB" id="A0AA86M870"/>
<gene>
    <name evidence="3" type="ORF">RGQ30_08350</name>
</gene>
<organism evidence="3 4">
    <name type="scientific">Limnobacter thiooxidans</name>
    <dbReference type="NCBI Taxonomy" id="131080"/>
    <lineage>
        <taxon>Bacteria</taxon>
        <taxon>Pseudomonadati</taxon>
        <taxon>Pseudomonadota</taxon>
        <taxon>Betaproteobacteria</taxon>
        <taxon>Burkholderiales</taxon>
        <taxon>Burkholderiaceae</taxon>
        <taxon>Limnobacter</taxon>
    </lineage>
</organism>
<dbReference type="GO" id="GO:0006571">
    <property type="term" value="P:tyrosine biosynthetic process"/>
    <property type="evidence" value="ECO:0007669"/>
    <property type="project" value="InterPro"/>
</dbReference>
<dbReference type="GO" id="GO:0004665">
    <property type="term" value="F:prephenate dehydrogenase (NADP+) activity"/>
    <property type="evidence" value="ECO:0007669"/>
    <property type="project" value="InterPro"/>
</dbReference>
<dbReference type="PANTHER" id="PTHR21363:SF0">
    <property type="entry name" value="PREPHENATE DEHYDROGENASE [NADP(+)]"/>
    <property type="match status" value="1"/>
</dbReference>
<dbReference type="RefSeq" id="WP_130558177.1">
    <property type="nucleotide sequence ID" value="NZ_AP028947.1"/>
</dbReference>
<dbReference type="InterPro" id="IPR008927">
    <property type="entry name" value="6-PGluconate_DH-like_C_sf"/>
</dbReference>
<dbReference type="GO" id="GO:0070403">
    <property type="term" value="F:NAD+ binding"/>
    <property type="evidence" value="ECO:0007669"/>
    <property type="project" value="InterPro"/>
</dbReference>
<sequence length="295" mass="31643">MGKALIFNRMLAIGVGLIGGSICLAAKKKGLVSHVLGYSRKLETAHEALKLGIVDECIAGPGDANLRNVDAVVLSIPVRQYKQVLTQFLPVLPPNCLIFDAGSTKSDVAVMLNELEPQFPGLKSRFVLAHPIAGGESHGPSAAVANLFEGRNCVLCPLEQTSVVGLKKVEAFWTGIGAKLSTMNAMDHDEMFGAVSHLPHLLAFSYVASVLAHPKGADFMKEGGAGYRDFTRIAASSPEMWADIFQNNSAALLNMLGAFEANIASLRQAIESDDRPALERILGQAADYRSQWKQN</sequence>
<dbReference type="InterPro" id="IPR046825">
    <property type="entry name" value="PDH_C"/>
</dbReference>
<dbReference type="Gene3D" id="1.10.3660.10">
    <property type="entry name" value="6-phosphogluconate dehydrogenase C-terminal like domain"/>
    <property type="match status" value="1"/>
</dbReference>
<reference evidence="3 4" key="1">
    <citation type="submission" date="2023-10" db="EMBL/GenBank/DDBJ databases">
        <title>Complete Genome Sequence of Limnobacter thiooxidans CS-K2T, Isolated from freshwater lake sediments in Bavaria, Germany.</title>
        <authorList>
            <person name="Naruki M."/>
            <person name="Watanabe A."/>
            <person name="Warashina T."/>
            <person name="Morita T."/>
            <person name="Arakawa K."/>
        </authorList>
    </citation>
    <scope>NUCLEOTIDE SEQUENCE [LARGE SCALE GENOMIC DNA]</scope>
    <source>
        <strain evidence="3 4">CS-K2</strain>
    </source>
</reference>
<evidence type="ECO:0000256" key="1">
    <source>
        <dbReference type="ARBA" id="ARBA00023002"/>
    </source>
</evidence>